<dbReference type="EMBL" id="CP113836">
    <property type="protein sequence ID" value="WAL67673.1"/>
    <property type="molecule type" value="Genomic_DNA"/>
</dbReference>
<keyword evidence="3" id="KW-1185">Reference proteome</keyword>
<accession>A0ABY7BAE3</accession>
<proteinExistence type="predicted"/>
<evidence type="ECO:0000313" key="2">
    <source>
        <dbReference type="EMBL" id="WAL67673.1"/>
    </source>
</evidence>
<dbReference type="InterPro" id="IPR018891">
    <property type="entry name" value="AIPR_C"/>
</dbReference>
<dbReference type="Proteomes" id="UP001163203">
    <property type="component" value="Chromosome"/>
</dbReference>
<dbReference type="Pfam" id="PF10592">
    <property type="entry name" value="AIPR"/>
    <property type="match status" value="1"/>
</dbReference>
<evidence type="ECO:0000313" key="3">
    <source>
        <dbReference type="Proteomes" id="UP001163203"/>
    </source>
</evidence>
<organism evidence="2 3">
    <name type="scientific">Amycolatopsis cynarae</name>
    <dbReference type="NCBI Taxonomy" id="2995223"/>
    <lineage>
        <taxon>Bacteria</taxon>
        <taxon>Bacillati</taxon>
        <taxon>Actinomycetota</taxon>
        <taxon>Actinomycetes</taxon>
        <taxon>Pseudonocardiales</taxon>
        <taxon>Pseudonocardiaceae</taxon>
        <taxon>Amycolatopsis</taxon>
    </lineage>
</organism>
<name>A0ABY7BAE3_9PSEU</name>
<evidence type="ECO:0000259" key="1">
    <source>
        <dbReference type="Pfam" id="PF10592"/>
    </source>
</evidence>
<reference evidence="2" key="1">
    <citation type="submission" date="2022-11" db="EMBL/GenBank/DDBJ databases">
        <authorList>
            <person name="Mo P."/>
        </authorList>
    </citation>
    <scope>NUCLEOTIDE SEQUENCE</scope>
    <source>
        <strain evidence="2">HUAS 11-8</strain>
    </source>
</reference>
<dbReference type="RefSeq" id="WP_268757768.1">
    <property type="nucleotide sequence ID" value="NZ_CP113836.1"/>
</dbReference>
<gene>
    <name evidence="2" type="ORF">ORV05_07795</name>
</gene>
<protein>
    <submittedName>
        <fullName evidence="2">AIPR family protein</fullName>
    </submittedName>
</protein>
<feature type="domain" description="Abortive phage infection protein C-terminal" evidence="1">
    <location>
        <begin position="246"/>
        <end position="397"/>
    </location>
</feature>
<sequence>MTTEGDARRHARQVRAALERSYTSHVYAGDLQQYGVVGAEQRLLSRALTALAVRIVAGVDPVTAGGFVIDGIADQGIDGIALCKQPPHVYLVQAKWSDTGAAKIDREAARELVSGLDYLDRERFSEFNARGEALGEAASALMVEGNAQVTLVIALMGTATPGPNVIRVLDDAMARFNQHGPRVKYCFLHAQDFSRQVRQDREPEPITLDVTLGPWHQHDGLHTSFQGSVRVEDVAAWSATYGAGLFRANIRDPLGATRTNSGIVRSLITEPGNFWYRNNGITVLCDSIEARPGSMQFAHNLPMQLTAVNASIVNGAQTVTAIAEAMRIHPEIAAQAKVGVRVIATNGVTGFTEDVTKATNLQNSVEARDFIALDPVQSEIREDFAADLDKQYTIKRGAPDPSPESGCSIVEAAAALACLHPTADYSARLARSLDPLWERGERGAYDVLFDPRPPALQIWRAVTAVRAVREALHSTRSQREGRAAAVAQHSEYLIAHLVLKHLGISQIDERSYPFEDEILPRVADTVAALVPWLIHHADAEYGADTQIRTILANPEQTRHLSTLVLSSAATGEDAPTLPAEYIRAKPERKPRRPNTVPYLVDANAITEGTPLVYYSAVSTEQAALAEWLAEDLRRSRATWVNSRTKPILWEADQQQYSPSGLIREMWQLADWKEQPVANQGTTRWLVDGGESLWTLALRLQEAEEETESDRIA</sequence>